<dbReference type="CDD" id="cd17996">
    <property type="entry name" value="DEXHc_SMARCA2_SMARCA4"/>
    <property type="match status" value="1"/>
</dbReference>
<dbReference type="SUPFAM" id="SSF47370">
    <property type="entry name" value="Bromodomain"/>
    <property type="match status" value="1"/>
</dbReference>
<dbReference type="GO" id="GO:0005694">
    <property type="term" value="C:chromosome"/>
    <property type="evidence" value="ECO:0007669"/>
    <property type="project" value="UniProtKB-ARBA"/>
</dbReference>
<dbReference type="InterPro" id="IPR029295">
    <property type="entry name" value="SnAC"/>
</dbReference>
<evidence type="ECO:0000256" key="5">
    <source>
        <dbReference type="ARBA" id="ARBA00022801"/>
    </source>
</evidence>
<dbReference type="InterPro" id="IPR027417">
    <property type="entry name" value="P-loop_NTPase"/>
</dbReference>
<dbReference type="FunFam" id="3.60.21.10:FF:000003">
    <property type="entry name" value="Serine/threonine-protein phosphatase"/>
    <property type="match status" value="1"/>
</dbReference>
<feature type="region of interest" description="Disordered" evidence="16">
    <location>
        <begin position="1701"/>
        <end position="1745"/>
    </location>
</feature>
<evidence type="ECO:0000256" key="8">
    <source>
        <dbReference type="ARBA" id="ARBA00022912"/>
    </source>
</evidence>
<evidence type="ECO:0000256" key="10">
    <source>
        <dbReference type="ARBA" id="ARBA00023117"/>
    </source>
</evidence>
<dbReference type="STRING" id="1263082.A0A068RPK9"/>
<dbReference type="VEuPathDB" id="FungiDB:LCOR_03480.1"/>
<dbReference type="PROSITE" id="PS00125">
    <property type="entry name" value="SER_THR_PHOSPHATASE"/>
    <property type="match status" value="1"/>
</dbReference>
<dbReference type="PROSITE" id="PS51192">
    <property type="entry name" value="HELICASE_ATP_BIND_1"/>
    <property type="match status" value="1"/>
</dbReference>
<feature type="domain" description="Bromo" evidence="17">
    <location>
        <begin position="1583"/>
        <end position="1653"/>
    </location>
</feature>
<feature type="region of interest" description="Disordered" evidence="16">
    <location>
        <begin position="535"/>
        <end position="578"/>
    </location>
</feature>
<evidence type="ECO:0000256" key="4">
    <source>
        <dbReference type="ARBA" id="ARBA00022741"/>
    </source>
</evidence>
<dbReference type="Pfam" id="PF00149">
    <property type="entry name" value="Metallophos"/>
    <property type="match status" value="1"/>
</dbReference>
<dbReference type="InterPro" id="IPR004843">
    <property type="entry name" value="Calcineurin-like_PHP"/>
</dbReference>
<dbReference type="GO" id="GO:1902494">
    <property type="term" value="C:catalytic complex"/>
    <property type="evidence" value="ECO:0007669"/>
    <property type="project" value="UniProtKB-ARBA"/>
</dbReference>
<dbReference type="FunFam" id="3.40.50.10810:FF:000008">
    <property type="entry name" value="Chromatin structure-remodeling complex subunit snf21"/>
    <property type="match status" value="1"/>
</dbReference>
<evidence type="ECO:0000313" key="22">
    <source>
        <dbReference type="EMBL" id="CDH51934.1"/>
    </source>
</evidence>
<evidence type="ECO:0000256" key="3">
    <source>
        <dbReference type="ARBA" id="ARBA00022723"/>
    </source>
</evidence>
<evidence type="ECO:0000256" key="12">
    <source>
        <dbReference type="ARBA" id="ARBA00023211"/>
    </source>
</evidence>
<dbReference type="Pfam" id="PF14619">
    <property type="entry name" value="SnAC"/>
    <property type="match status" value="1"/>
</dbReference>
<evidence type="ECO:0000256" key="2">
    <source>
        <dbReference type="ARBA" id="ARBA00004123"/>
    </source>
</evidence>
<keyword evidence="12" id="KW-0464">Manganese</keyword>
<dbReference type="GO" id="GO:0006355">
    <property type="term" value="P:regulation of DNA-templated transcription"/>
    <property type="evidence" value="ECO:0007669"/>
    <property type="project" value="InterPro"/>
</dbReference>
<protein>
    <recommendedName>
        <fullName evidence="15">Serine/threonine-protein phosphatase</fullName>
        <ecNumber evidence="15">3.1.3.16</ecNumber>
    </recommendedName>
</protein>
<dbReference type="InterPro" id="IPR014001">
    <property type="entry name" value="Helicase_ATP-bd"/>
</dbReference>
<feature type="domain" description="Helicase C-terminal" evidence="19">
    <location>
        <begin position="1215"/>
        <end position="1376"/>
    </location>
</feature>
<feature type="compositionally biased region" description="Basic and acidic residues" evidence="16">
    <location>
        <begin position="1534"/>
        <end position="1550"/>
    </location>
</feature>
<keyword evidence="5 15" id="KW-0378">Hydrolase</keyword>
<dbReference type="InterPro" id="IPR038718">
    <property type="entry name" value="SNF2-like_sf"/>
</dbReference>
<keyword evidence="8" id="KW-0904">Protein phosphatase</keyword>
<dbReference type="InterPro" id="IPR029052">
    <property type="entry name" value="Metallo-depent_PP-like"/>
</dbReference>
<dbReference type="SMART" id="SM00490">
    <property type="entry name" value="HELICc"/>
    <property type="match status" value="1"/>
</dbReference>
<dbReference type="InterPro" id="IPR036427">
    <property type="entry name" value="Bromodomain-like_sf"/>
</dbReference>
<feature type="domain" description="Helicase ATP-binding" evidence="18">
    <location>
        <begin position="904"/>
        <end position="1069"/>
    </location>
</feature>
<dbReference type="InterPro" id="IPR006186">
    <property type="entry name" value="Ser/Thr-sp_prot-phosphatase"/>
</dbReference>
<organism evidence="22 23">
    <name type="scientific">Lichtheimia corymbifera JMRC:FSU:9682</name>
    <dbReference type="NCBI Taxonomy" id="1263082"/>
    <lineage>
        <taxon>Eukaryota</taxon>
        <taxon>Fungi</taxon>
        <taxon>Fungi incertae sedis</taxon>
        <taxon>Mucoromycota</taxon>
        <taxon>Mucoromycotina</taxon>
        <taxon>Mucoromycetes</taxon>
        <taxon>Mucorales</taxon>
        <taxon>Lichtheimiaceae</taxon>
        <taxon>Lichtheimia</taxon>
    </lineage>
</organism>
<comment type="caution">
    <text evidence="22">The sequence shown here is derived from an EMBL/GenBank/DDBJ whole genome shotgun (WGS) entry which is preliminary data.</text>
</comment>
<dbReference type="GO" id="GO:0042393">
    <property type="term" value="F:histone binding"/>
    <property type="evidence" value="ECO:0007669"/>
    <property type="project" value="InterPro"/>
</dbReference>
<feature type="compositionally biased region" description="Acidic residues" evidence="16">
    <location>
        <begin position="1726"/>
        <end position="1745"/>
    </location>
</feature>
<keyword evidence="9" id="KW-0805">Transcription regulation</keyword>
<dbReference type="GO" id="GO:0006338">
    <property type="term" value="P:chromatin remodeling"/>
    <property type="evidence" value="ECO:0007669"/>
    <property type="project" value="UniProtKB-ARBA"/>
</dbReference>
<evidence type="ECO:0000256" key="11">
    <source>
        <dbReference type="ARBA" id="ARBA00023163"/>
    </source>
</evidence>
<dbReference type="SMART" id="SM00297">
    <property type="entry name" value="BROMO"/>
    <property type="match status" value="1"/>
</dbReference>
<feature type="compositionally biased region" description="Polar residues" evidence="16">
    <location>
        <begin position="539"/>
        <end position="553"/>
    </location>
</feature>
<evidence type="ECO:0000259" key="20">
    <source>
        <dbReference type="PROSITE" id="PS51204"/>
    </source>
</evidence>
<evidence type="ECO:0000259" key="18">
    <source>
        <dbReference type="PROSITE" id="PS51192"/>
    </source>
</evidence>
<dbReference type="SUPFAM" id="SSF52540">
    <property type="entry name" value="P-loop containing nucleoside triphosphate hydrolases"/>
    <property type="match status" value="2"/>
</dbReference>
<comment type="catalytic activity">
    <reaction evidence="15">
        <text>O-phospho-L-threonyl-[protein] + H2O = L-threonyl-[protein] + phosphate</text>
        <dbReference type="Rhea" id="RHEA:47004"/>
        <dbReference type="Rhea" id="RHEA-COMP:11060"/>
        <dbReference type="Rhea" id="RHEA-COMP:11605"/>
        <dbReference type="ChEBI" id="CHEBI:15377"/>
        <dbReference type="ChEBI" id="CHEBI:30013"/>
        <dbReference type="ChEBI" id="CHEBI:43474"/>
        <dbReference type="ChEBI" id="CHEBI:61977"/>
        <dbReference type="EC" id="3.1.3.16"/>
    </reaction>
</comment>
<feature type="region of interest" description="Disordered" evidence="16">
    <location>
        <begin position="313"/>
        <end position="335"/>
    </location>
</feature>
<keyword evidence="10 14" id="KW-0103">Bromodomain</keyword>
<dbReference type="PROSITE" id="PS51204">
    <property type="entry name" value="HSA"/>
    <property type="match status" value="1"/>
</dbReference>
<dbReference type="GO" id="GO:0005524">
    <property type="term" value="F:ATP binding"/>
    <property type="evidence" value="ECO:0007669"/>
    <property type="project" value="UniProtKB-KW"/>
</dbReference>
<evidence type="ECO:0000259" key="17">
    <source>
        <dbReference type="PROSITE" id="PS50014"/>
    </source>
</evidence>
<evidence type="ECO:0000256" key="13">
    <source>
        <dbReference type="ARBA" id="ARBA00023242"/>
    </source>
</evidence>
<dbReference type="Gene3D" id="3.40.50.10810">
    <property type="entry name" value="Tandem AAA-ATPase domain"/>
    <property type="match status" value="1"/>
</dbReference>
<evidence type="ECO:0000313" key="23">
    <source>
        <dbReference type="Proteomes" id="UP000027586"/>
    </source>
</evidence>
<feature type="domain" description="QLQ" evidence="21">
    <location>
        <begin position="448"/>
        <end position="483"/>
    </location>
</feature>
<feature type="compositionally biased region" description="Low complexity" evidence="16">
    <location>
        <begin position="393"/>
        <end position="408"/>
    </location>
</feature>
<dbReference type="CDD" id="cd07415">
    <property type="entry name" value="MPP_PP2A_PP4_PP6"/>
    <property type="match status" value="1"/>
</dbReference>
<dbReference type="SMART" id="SM01314">
    <property type="entry name" value="SnAC"/>
    <property type="match status" value="1"/>
</dbReference>
<dbReference type="InterPro" id="IPR049730">
    <property type="entry name" value="SNF2/RAD54-like_C"/>
</dbReference>
<accession>A0A068RPK9</accession>
<gene>
    <name evidence="22" type="ORF">LCOR_03480.1</name>
</gene>
<dbReference type="Pfam" id="PF00271">
    <property type="entry name" value="Helicase_C"/>
    <property type="match status" value="1"/>
</dbReference>
<dbReference type="PANTHER" id="PTHR10799">
    <property type="entry name" value="SNF2/RAD54 HELICASE FAMILY"/>
    <property type="match status" value="1"/>
</dbReference>
<dbReference type="Gene3D" id="1.20.920.10">
    <property type="entry name" value="Bromodomain-like"/>
    <property type="match status" value="1"/>
</dbReference>
<dbReference type="InterPro" id="IPR014978">
    <property type="entry name" value="Gln-Leu-Gln_QLQ"/>
</dbReference>
<dbReference type="PRINTS" id="PR00114">
    <property type="entry name" value="STPHPHTASE"/>
</dbReference>
<dbReference type="GO" id="GO:0004386">
    <property type="term" value="F:helicase activity"/>
    <property type="evidence" value="ECO:0007669"/>
    <property type="project" value="UniProtKB-KW"/>
</dbReference>
<dbReference type="PRINTS" id="PR00503">
    <property type="entry name" value="BROMODOMAIN"/>
</dbReference>
<evidence type="ECO:0000256" key="6">
    <source>
        <dbReference type="ARBA" id="ARBA00022806"/>
    </source>
</evidence>
<dbReference type="PROSITE" id="PS51666">
    <property type="entry name" value="QLQ"/>
    <property type="match status" value="1"/>
</dbReference>
<dbReference type="FunFam" id="3.40.50.300:FF:000843">
    <property type="entry name" value="Chromatin structure-remodeling complex subunit snf21"/>
    <property type="match status" value="1"/>
</dbReference>
<dbReference type="Proteomes" id="UP000027586">
    <property type="component" value="Unassembled WGS sequence"/>
</dbReference>
<evidence type="ECO:0000259" key="19">
    <source>
        <dbReference type="PROSITE" id="PS51194"/>
    </source>
</evidence>
<dbReference type="SMART" id="SM00573">
    <property type="entry name" value="HSA"/>
    <property type="match status" value="1"/>
</dbReference>
<evidence type="ECO:0000256" key="16">
    <source>
        <dbReference type="SAM" id="MobiDB-lite"/>
    </source>
</evidence>
<dbReference type="Gene3D" id="3.60.21.10">
    <property type="match status" value="1"/>
</dbReference>
<evidence type="ECO:0000256" key="15">
    <source>
        <dbReference type="RuleBase" id="RU004273"/>
    </source>
</evidence>
<dbReference type="SMART" id="SM00156">
    <property type="entry name" value="PP2Ac"/>
    <property type="match status" value="1"/>
</dbReference>
<keyword evidence="3" id="KW-0479">Metal-binding</keyword>
<dbReference type="InterPro" id="IPR000330">
    <property type="entry name" value="SNF2_N"/>
</dbReference>
<dbReference type="CDD" id="cd18793">
    <property type="entry name" value="SF2_C_SNF"/>
    <property type="match status" value="1"/>
</dbReference>
<reference evidence="22" key="1">
    <citation type="submission" date="2013-08" db="EMBL/GenBank/DDBJ databases">
        <title>Gene expansion shapes genome architecture in the human pathogen Lichtheimia corymbifera: an evolutionary genomics analysis in the ancient terrestrial Mucorales (Mucoromycotina).</title>
        <authorList>
            <person name="Schwartze V.U."/>
            <person name="Winter S."/>
            <person name="Shelest E."/>
            <person name="Marcet-Houben M."/>
            <person name="Horn F."/>
            <person name="Wehner S."/>
            <person name="Hoffmann K."/>
            <person name="Riege K."/>
            <person name="Sammeth M."/>
            <person name="Nowrousian M."/>
            <person name="Valiante V."/>
            <person name="Linde J."/>
            <person name="Jacobsen I.D."/>
            <person name="Marz M."/>
            <person name="Brakhage A.A."/>
            <person name="Gabaldon T."/>
            <person name="Bocker S."/>
            <person name="Voigt K."/>
        </authorList>
    </citation>
    <scope>NUCLEOTIDE SEQUENCE [LARGE SCALE GENOMIC DNA]</scope>
    <source>
        <strain evidence="22">FSU 9682</strain>
    </source>
</reference>
<feature type="region of interest" description="Disordered" evidence="16">
    <location>
        <begin position="1512"/>
        <end position="1561"/>
    </location>
</feature>
<dbReference type="GO" id="GO:0004722">
    <property type="term" value="F:protein serine/threonine phosphatase activity"/>
    <property type="evidence" value="ECO:0007669"/>
    <property type="project" value="UniProtKB-EC"/>
</dbReference>
<dbReference type="InterPro" id="IPR001487">
    <property type="entry name" value="Bromodomain"/>
</dbReference>
<dbReference type="InterPro" id="IPR014012">
    <property type="entry name" value="HSA_dom"/>
</dbReference>
<comment type="cofactor">
    <cofactor evidence="1">
        <name>Mn(2+)</name>
        <dbReference type="ChEBI" id="CHEBI:29035"/>
    </cofactor>
</comment>
<evidence type="ECO:0000259" key="21">
    <source>
        <dbReference type="PROSITE" id="PS51666"/>
    </source>
</evidence>
<dbReference type="Pfam" id="PF07529">
    <property type="entry name" value="HSA"/>
    <property type="match status" value="1"/>
</dbReference>
<keyword evidence="23" id="KW-1185">Reference proteome</keyword>
<dbReference type="SUPFAM" id="SSF56300">
    <property type="entry name" value="Metallo-dependent phosphatases"/>
    <property type="match status" value="1"/>
</dbReference>
<evidence type="ECO:0000256" key="14">
    <source>
        <dbReference type="PROSITE-ProRule" id="PRU00035"/>
    </source>
</evidence>
<dbReference type="PROSITE" id="PS51194">
    <property type="entry name" value="HELICASE_CTER"/>
    <property type="match status" value="1"/>
</dbReference>
<evidence type="ECO:0000256" key="9">
    <source>
        <dbReference type="ARBA" id="ARBA00023015"/>
    </source>
</evidence>
<keyword evidence="6" id="KW-0347">Helicase</keyword>
<feature type="domain" description="HSA" evidence="20">
    <location>
        <begin position="733"/>
        <end position="805"/>
    </location>
</feature>
<dbReference type="Pfam" id="PF08880">
    <property type="entry name" value="QLQ"/>
    <property type="match status" value="1"/>
</dbReference>
<proteinExistence type="inferred from homology"/>
<feature type="compositionally biased region" description="Low complexity" evidence="16">
    <location>
        <begin position="432"/>
        <end position="446"/>
    </location>
</feature>
<dbReference type="EC" id="3.1.3.16" evidence="15"/>
<sequence>MTAVNSVDDVDAWIAQLSECKQLPEADIKKLCDKAREVLLEESNVQPVRCPVTVCGDIHGQFHDLQELFRIGGNSPDTNYLFMGDYVDRGYYSVETVTLLVALKLRYRDRVTILRGNHESRQITQVYGFYDECLRKYGNANVWKMFTDLFDYLPLTALIEDQIFCLHGGLSPSIDTLDQVRALERFQEVPHEGPMCDLLWSDPDDRCGWGISPRGAGYTFGQDIAETFNHNNGLTLVARAHQLVMEGYNWCHDRNVVTIFSAPNYCYRCGNQAAIMEIDEHLKYSFLQFDPAPRKGEPHVSRRTPDYFFLSNAMMPQQSPSGPTPPPSNTVPGNFNKDQFNGLLQRARVLQSQGFTEETNAEFAQIMQMLKSFQLQQKLQQQRQNMVGGGGFQQSPMSPVQVPSQQPRPSQPRPPMPAQQQQQPQQPPPQQQPMMDAPASPAVPPHSVFTQAQLGALKYQILAYKLISKNMPLPQHIQQAVLQPFPTTDDSSATTPLNMSVPVVGAGAERTTDPATSLTGAAAAAAVSNGIASPAGAGSTATNSSKQPSVTASPQQTLQQVVPQTTPSSSAQVPLPGQPAPDYNAYASPYNMLKKPITSYAHASRQHRQLIPSITPVGVDSQKLSEERERRINEHIQDRIHELEKLSGSMIEKLKEQDINVKKSSASSTPLRSLIELKSLKLLDKQRKLRQEMTHGMSKATQLATSADRIAFRRLKRQSLREARVTERIERQQRIDRENQKKQKHMEQLQIICDHGRNLIAAQRTWQAKQNKLGRAVLQYHQHVEKEEQKKAERISKERIRALRNDDEEAYMKLIDEAKDTRLTQLLKQTDAFLESLTKAVVDQQNDPVHRHEYLAEEPGVEEDSSKVDYFKVTHRIKEEVSQPNILVGGTLKDYQIKGLQWMVSLYNNHLNGILADEMGLGKTIQTISLITYLIERKRQNGPYLIVVPLSTLTNWALEFDKWAPSVAKVVYKGPPQVRRNLQMDIRRGDFQVLLTTFEYIIKDRPVLSKTKWLHMIVDEGHRMKNTKSKLTLVLRQYYHARYRLILTGTPLQNNLPELWALLNFILPKIFKSVKTFEDWFNTPFSNQGVQDKIDLNEEEQLLIIKRLHKVLRPFLLRRLKKDVEAELPDKVERVIKCKLSALQLKLYQQMKKNGRMYTSMSKEGKMGVKGLNNTIMQLRKICNHPFVYEEVENAINPSRQSNELLYRVSGKFELLDRTLPKLRETGHRVLIFFQMTQVMSIMEDFMNYRGYRYLRLDGSTKADDRSQLLQVFNSPDSPYFVFLLSTRAGGLGLNLQSADTVIIFDSDWNPHQDLQAQDRAHRIGQTKEVRIFRLVSANSIEENILARANYKLDIDGKVIQAGKFDNRSTDEDREAFLRSLLEDKADEQNDVDGEEDIDDEELNEMLKRSDQELVIFNRIDADRDRAESEYYRRKGIRGRIPDRLIQEDELPEVYRHEETLVDDISPLLEYGRGQRVKDSVRYDDGLTEEQWVNALEDENVDLEELISRKEARRRKGKELQEDANYLKKRGRPKKAEPEKKRSRARKDEELSGPDPLPPQMRQQMTQIFETCYRAVEDAEDEDGRKRNVLFMDLVSKRDYPIYYTMIKNPIAMKMIKKRIHSPYYKSIQQFRADFHLMFDNARTFNEEGSLVYQDADEMQRIFDMTFAQLCPNDMLPPLPMMDNPMLDMYGGGNGSGMAAPFQAVPGTMPGSKLEAPKKQKRGPMEDEDEDAEDEDDDYDDDYNE</sequence>
<dbReference type="GO" id="GO:0006366">
    <property type="term" value="P:transcription by RNA polymerase II"/>
    <property type="evidence" value="ECO:0007669"/>
    <property type="project" value="UniProtKB-ARBA"/>
</dbReference>
<dbReference type="Gene3D" id="1.20.5.170">
    <property type="match status" value="1"/>
</dbReference>
<feature type="compositionally biased region" description="Low complexity" evidence="16">
    <location>
        <begin position="554"/>
        <end position="567"/>
    </location>
</feature>
<dbReference type="GO" id="GO:0005634">
    <property type="term" value="C:nucleus"/>
    <property type="evidence" value="ECO:0007669"/>
    <property type="project" value="UniProtKB-SubCell"/>
</dbReference>
<dbReference type="EMBL" id="CBTN010000011">
    <property type="protein sequence ID" value="CDH51934.1"/>
    <property type="molecule type" value="Genomic_DNA"/>
</dbReference>
<dbReference type="InterPro" id="IPR001650">
    <property type="entry name" value="Helicase_C-like"/>
</dbReference>
<name>A0A068RPK9_9FUNG</name>
<comment type="similarity">
    <text evidence="15">Belongs to the PPP phosphatase family.</text>
</comment>
<keyword evidence="13" id="KW-0539">Nucleus</keyword>
<dbReference type="OrthoDB" id="5857104at2759"/>
<dbReference type="Pfam" id="PF00176">
    <property type="entry name" value="SNF2-rel_dom"/>
    <property type="match status" value="1"/>
</dbReference>
<dbReference type="Gene3D" id="3.40.50.300">
    <property type="entry name" value="P-loop containing nucleotide triphosphate hydrolases"/>
    <property type="match status" value="1"/>
</dbReference>
<feature type="region of interest" description="Disordered" evidence="16">
    <location>
        <begin position="381"/>
        <end position="446"/>
    </location>
</feature>
<keyword evidence="7" id="KW-0067">ATP-binding</keyword>
<dbReference type="SMART" id="SM00487">
    <property type="entry name" value="DEXDc"/>
    <property type="match status" value="1"/>
</dbReference>
<keyword evidence="4" id="KW-0547">Nucleotide-binding</keyword>
<evidence type="ECO:0000256" key="7">
    <source>
        <dbReference type="ARBA" id="ARBA00022840"/>
    </source>
</evidence>
<dbReference type="Pfam" id="PF00439">
    <property type="entry name" value="Bromodomain"/>
    <property type="match status" value="1"/>
</dbReference>
<evidence type="ECO:0000256" key="1">
    <source>
        <dbReference type="ARBA" id="ARBA00001936"/>
    </source>
</evidence>
<keyword evidence="11" id="KW-0804">Transcription</keyword>
<dbReference type="GO" id="GO:0046872">
    <property type="term" value="F:metal ion binding"/>
    <property type="evidence" value="ECO:0007669"/>
    <property type="project" value="UniProtKB-KW"/>
</dbReference>
<comment type="subcellular location">
    <subcellularLocation>
        <location evidence="2">Nucleus</location>
    </subcellularLocation>
</comment>
<dbReference type="SMART" id="SM00951">
    <property type="entry name" value="QLQ"/>
    <property type="match status" value="1"/>
</dbReference>
<dbReference type="PROSITE" id="PS50014">
    <property type="entry name" value="BROMODOMAIN_2"/>
    <property type="match status" value="1"/>
</dbReference>